<proteinExistence type="predicted"/>
<dbReference type="Pfam" id="PF09722">
    <property type="entry name" value="Xre_MbcA_ParS_C"/>
    <property type="match status" value="1"/>
</dbReference>
<dbReference type="AlphaFoldDB" id="A0A5E4TDZ4"/>
<reference evidence="2 3" key="1">
    <citation type="submission" date="2019-08" db="EMBL/GenBank/DDBJ databases">
        <authorList>
            <person name="Peeters C."/>
        </authorList>
    </citation>
    <scope>NUCLEOTIDE SEQUENCE [LARGE SCALE GENOMIC DNA]</scope>
    <source>
        <strain evidence="2 3">LMG 30175</strain>
    </source>
</reference>
<dbReference type="InterPro" id="IPR024467">
    <property type="entry name" value="Xre/MbcA/ParS-like_toxin-bd"/>
</dbReference>
<feature type="domain" description="Antitoxin Xre/MbcA/ParS-like toxin-binding" evidence="1">
    <location>
        <begin position="42"/>
        <end position="83"/>
    </location>
</feature>
<dbReference type="OrthoDB" id="5918037at2"/>
<evidence type="ECO:0000313" key="2">
    <source>
        <dbReference type="EMBL" id="VVD85701.1"/>
    </source>
</evidence>
<sequence length="87" mass="9266">MGANNRALTTKQPERISGLSGLIRQVQTMIEHSGNPDKFNAAQWVDQWIETPNPALGGIRPSALMDTVAGQALVSSVLSKMLSGAYA</sequence>
<protein>
    <recommendedName>
        <fullName evidence="1">Antitoxin Xre/MbcA/ParS-like toxin-binding domain-containing protein</fullName>
    </recommendedName>
</protein>
<dbReference type="EMBL" id="CABPRZ010000004">
    <property type="protein sequence ID" value="VVD85701.1"/>
    <property type="molecule type" value="Genomic_DNA"/>
</dbReference>
<gene>
    <name evidence="2" type="ORF">PTE30175_01291</name>
</gene>
<dbReference type="Proteomes" id="UP000414233">
    <property type="component" value="Unassembled WGS sequence"/>
</dbReference>
<keyword evidence="3" id="KW-1185">Reference proteome</keyword>
<evidence type="ECO:0000313" key="3">
    <source>
        <dbReference type="Proteomes" id="UP000414233"/>
    </source>
</evidence>
<name>A0A5E4TDZ4_9BURK</name>
<evidence type="ECO:0000259" key="1">
    <source>
        <dbReference type="Pfam" id="PF09722"/>
    </source>
</evidence>
<organism evidence="2 3">
    <name type="scientific">Pandoraea terrae</name>
    <dbReference type="NCBI Taxonomy" id="1537710"/>
    <lineage>
        <taxon>Bacteria</taxon>
        <taxon>Pseudomonadati</taxon>
        <taxon>Pseudomonadota</taxon>
        <taxon>Betaproteobacteria</taxon>
        <taxon>Burkholderiales</taxon>
        <taxon>Burkholderiaceae</taxon>
        <taxon>Pandoraea</taxon>
    </lineage>
</organism>
<accession>A0A5E4TDZ4</accession>